<evidence type="ECO:0000313" key="1">
    <source>
        <dbReference type="EMBL" id="CAI6357483.1"/>
    </source>
</evidence>
<protein>
    <recommendedName>
        <fullName evidence="3">LAGLIDADG homing endonuclease</fullName>
    </recommendedName>
</protein>
<sequence>MSAREMMSFIHFFPIMVGDLIPDDDEVWKFFLTLLKLIDLLLSYNFTDGKIMDLKQLISQHNSMYIRLFNDTLKPKHHFLIHYPTIIQYSGPPRFYWCCKYEGKHRELKMYARITTSRKNITLTLAKKCQYKFAHILLQSSTQEIIIKEKHKIRSLNSDNICKILSLSSVDFCCYNQIEFMGTIYKKG</sequence>
<dbReference type="AlphaFoldDB" id="A0AAV0WNT9"/>
<evidence type="ECO:0000313" key="2">
    <source>
        <dbReference type="Proteomes" id="UP001160148"/>
    </source>
</evidence>
<proteinExistence type="predicted"/>
<dbReference type="Proteomes" id="UP001160148">
    <property type="component" value="Unassembled WGS sequence"/>
</dbReference>
<accession>A0AAV0WNT9</accession>
<evidence type="ECO:0008006" key="3">
    <source>
        <dbReference type="Google" id="ProtNLM"/>
    </source>
</evidence>
<gene>
    <name evidence="1" type="ORF">MEUPH1_LOCUS13106</name>
</gene>
<keyword evidence="2" id="KW-1185">Reference proteome</keyword>
<organism evidence="1 2">
    <name type="scientific">Macrosiphum euphorbiae</name>
    <name type="common">potato aphid</name>
    <dbReference type="NCBI Taxonomy" id="13131"/>
    <lineage>
        <taxon>Eukaryota</taxon>
        <taxon>Metazoa</taxon>
        <taxon>Ecdysozoa</taxon>
        <taxon>Arthropoda</taxon>
        <taxon>Hexapoda</taxon>
        <taxon>Insecta</taxon>
        <taxon>Pterygota</taxon>
        <taxon>Neoptera</taxon>
        <taxon>Paraneoptera</taxon>
        <taxon>Hemiptera</taxon>
        <taxon>Sternorrhyncha</taxon>
        <taxon>Aphidomorpha</taxon>
        <taxon>Aphidoidea</taxon>
        <taxon>Aphididae</taxon>
        <taxon>Macrosiphini</taxon>
        <taxon>Macrosiphum</taxon>
    </lineage>
</organism>
<reference evidence="1 2" key="1">
    <citation type="submission" date="2023-01" db="EMBL/GenBank/DDBJ databases">
        <authorList>
            <person name="Whitehead M."/>
        </authorList>
    </citation>
    <scope>NUCLEOTIDE SEQUENCE [LARGE SCALE GENOMIC DNA]</scope>
</reference>
<comment type="caution">
    <text evidence="1">The sequence shown here is derived from an EMBL/GenBank/DDBJ whole genome shotgun (WGS) entry which is preliminary data.</text>
</comment>
<dbReference type="EMBL" id="CARXXK010000002">
    <property type="protein sequence ID" value="CAI6357483.1"/>
    <property type="molecule type" value="Genomic_DNA"/>
</dbReference>
<name>A0AAV0WNT9_9HEMI</name>